<organism evidence="1 2">
    <name type="scientific">Chitinophaga ginsengisoli</name>
    <dbReference type="NCBI Taxonomy" id="363837"/>
    <lineage>
        <taxon>Bacteria</taxon>
        <taxon>Pseudomonadati</taxon>
        <taxon>Bacteroidota</taxon>
        <taxon>Chitinophagia</taxon>
        <taxon>Chitinophagales</taxon>
        <taxon>Chitinophagaceae</taxon>
        <taxon>Chitinophaga</taxon>
    </lineage>
</organism>
<dbReference type="AlphaFoldDB" id="A0A2P8GCN1"/>
<dbReference type="EMBL" id="PYGK01000004">
    <property type="protein sequence ID" value="PSL31732.1"/>
    <property type="molecule type" value="Genomic_DNA"/>
</dbReference>
<proteinExistence type="predicted"/>
<gene>
    <name evidence="1" type="ORF">CLV42_10426</name>
</gene>
<reference evidence="1 2" key="1">
    <citation type="submission" date="2018-03" db="EMBL/GenBank/DDBJ databases">
        <title>Genomic Encyclopedia of Archaeal and Bacterial Type Strains, Phase II (KMG-II): from individual species to whole genera.</title>
        <authorList>
            <person name="Goeker M."/>
        </authorList>
    </citation>
    <scope>NUCLEOTIDE SEQUENCE [LARGE SCALE GENOMIC DNA]</scope>
    <source>
        <strain evidence="1 2">DSM 18107</strain>
    </source>
</reference>
<accession>A0A2P8GCN1</accession>
<evidence type="ECO:0000313" key="1">
    <source>
        <dbReference type="EMBL" id="PSL31732.1"/>
    </source>
</evidence>
<keyword evidence="2" id="KW-1185">Reference proteome</keyword>
<evidence type="ECO:0000313" key="2">
    <source>
        <dbReference type="Proteomes" id="UP000240978"/>
    </source>
</evidence>
<name>A0A2P8GCN1_9BACT</name>
<comment type="caution">
    <text evidence="1">The sequence shown here is derived from an EMBL/GenBank/DDBJ whole genome shotgun (WGS) entry which is preliminary data.</text>
</comment>
<dbReference type="Proteomes" id="UP000240978">
    <property type="component" value="Unassembled WGS sequence"/>
</dbReference>
<protein>
    <submittedName>
        <fullName evidence="1">Uncharacterized protein</fullName>
    </submittedName>
</protein>
<sequence>MIFSCKRKHAPIMRIAAITVYPLLRQTYLTITPFAQALVLQYEDWLKKGWLRKIGCVHLSFTSLVPSIVDVPLCIVQISNINNIILMT</sequence>